<evidence type="ECO:0000313" key="2">
    <source>
        <dbReference type="Proteomes" id="UP001432027"/>
    </source>
</evidence>
<comment type="caution">
    <text evidence="1">The sequence shown here is derived from an EMBL/GenBank/DDBJ whole genome shotgun (WGS) entry which is preliminary data.</text>
</comment>
<accession>A0AAV5UJC1</accession>
<dbReference type="Proteomes" id="UP001432027">
    <property type="component" value="Unassembled WGS sequence"/>
</dbReference>
<proteinExistence type="predicted"/>
<evidence type="ECO:0000313" key="1">
    <source>
        <dbReference type="EMBL" id="GMT07069.1"/>
    </source>
</evidence>
<sequence length="188" mass="20517">CAFNLMLQASSFPNYGVAVTGGGLTCTGGTWQGSTSAGAFNSATVYVTCENKDAVHGDTDCKNCPGIPYGKPSDPSLFVNVFNFTGTENYGFPCTTPHCPEGSMIYFGNTVTPFIEKYAMCQSTKTWNIEIGVAWTNFTEGAYCAYSECSMSMHLAECEHDWRNCDDNVDYKPNEFIKCKDPNAQLVL</sequence>
<gene>
    <name evidence="1" type="ORF">PENTCL1PPCAC_29243</name>
</gene>
<organism evidence="1 2">
    <name type="scientific">Pristionchus entomophagus</name>
    <dbReference type="NCBI Taxonomy" id="358040"/>
    <lineage>
        <taxon>Eukaryota</taxon>
        <taxon>Metazoa</taxon>
        <taxon>Ecdysozoa</taxon>
        <taxon>Nematoda</taxon>
        <taxon>Chromadorea</taxon>
        <taxon>Rhabditida</taxon>
        <taxon>Rhabditina</taxon>
        <taxon>Diplogasteromorpha</taxon>
        <taxon>Diplogasteroidea</taxon>
        <taxon>Neodiplogasteridae</taxon>
        <taxon>Pristionchus</taxon>
    </lineage>
</organism>
<protein>
    <recommendedName>
        <fullName evidence="3">Expansin-like EG45 domain-containing protein</fullName>
    </recommendedName>
</protein>
<feature type="non-terminal residue" evidence="1">
    <location>
        <position position="1"/>
    </location>
</feature>
<feature type="non-terminal residue" evidence="1">
    <location>
        <position position="188"/>
    </location>
</feature>
<dbReference type="AlphaFoldDB" id="A0AAV5UJC1"/>
<dbReference type="EMBL" id="BTSX01000006">
    <property type="protein sequence ID" value="GMT07069.1"/>
    <property type="molecule type" value="Genomic_DNA"/>
</dbReference>
<evidence type="ECO:0008006" key="3">
    <source>
        <dbReference type="Google" id="ProtNLM"/>
    </source>
</evidence>
<keyword evidence="2" id="KW-1185">Reference proteome</keyword>
<name>A0AAV5UJC1_9BILA</name>
<reference evidence="1" key="1">
    <citation type="submission" date="2023-10" db="EMBL/GenBank/DDBJ databases">
        <title>Genome assembly of Pristionchus species.</title>
        <authorList>
            <person name="Yoshida K."/>
            <person name="Sommer R.J."/>
        </authorList>
    </citation>
    <scope>NUCLEOTIDE SEQUENCE</scope>
    <source>
        <strain evidence="1">RS0144</strain>
    </source>
</reference>